<evidence type="ECO:0000256" key="1">
    <source>
        <dbReference type="ARBA" id="ARBA00006484"/>
    </source>
</evidence>
<dbReference type="GO" id="GO:0016616">
    <property type="term" value="F:oxidoreductase activity, acting on the CH-OH group of donors, NAD or NADP as acceptor"/>
    <property type="evidence" value="ECO:0007669"/>
    <property type="project" value="TreeGrafter"/>
</dbReference>
<sequence length="260" mass="27655">MSTASKGTCLITGSAQGIGKAIALRLAKDGFDVALNDIVSKEALLKKLENEILELGTGRKALIAMGDVSNELEVQGMVDNVVRVLGGLDVMVANAGICPACHMTEMTGEEWDKVFSINSRGTFLCYKYAAIQMIKQGRGGRIIGASSAAGKQGRKYCMAYSATKFAIRGMTQSAAWELGKHGITVNAYAPGAIETELGRNLVVEAQTLDPEISKASWTNNPSGRWGEPEEVAALVSFLASKDSNFVTGQTMSVNGGRYFD</sequence>
<dbReference type="GO" id="GO:0006633">
    <property type="term" value="P:fatty acid biosynthetic process"/>
    <property type="evidence" value="ECO:0007669"/>
    <property type="project" value="TreeGrafter"/>
</dbReference>
<dbReference type="InterPro" id="IPR036291">
    <property type="entry name" value="NAD(P)-bd_dom_sf"/>
</dbReference>
<gene>
    <name evidence="3" type="ORF">E1B28_002886</name>
</gene>
<proteinExistence type="inferred from homology"/>
<dbReference type="SUPFAM" id="SSF51735">
    <property type="entry name" value="NAD(P)-binding Rossmann-fold domains"/>
    <property type="match status" value="1"/>
</dbReference>
<keyword evidence="4" id="KW-1185">Reference proteome</keyword>
<evidence type="ECO:0000313" key="3">
    <source>
        <dbReference type="EMBL" id="KAG7086970.1"/>
    </source>
</evidence>
<dbReference type="Pfam" id="PF13561">
    <property type="entry name" value="adh_short_C2"/>
    <property type="match status" value="1"/>
</dbReference>
<dbReference type="GeneID" id="66071962"/>
<dbReference type="GO" id="GO:0048038">
    <property type="term" value="F:quinone binding"/>
    <property type="evidence" value="ECO:0007669"/>
    <property type="project" value="TreeGrafter"/>
</dbReference>
<evidence type="ECO:0000256" key="2">
    <source>
        <dbReference type="ARBA" id="ARBA00022857"/>
    </source>
</evidence>
<dbReference type="EMBL" id="CM032190">
    <property type="protein sequence ID" value="KAG7086970.1"/>
    <property type="molecule type" value="Genomic_DNA"/>
</dbReference>
<organism evidence="3 4">
    <name type="scientific">Marasmius oreades</name>
    <name type="common">fairy-ring Marasmius</name>
    <dbReference type="NCBI Taxonomy" id="181124"/>
    <lineage>
        <taxon>Eukaryota</taxon>
        <taxon>Fungi</taxon>
        <taxon>Dikarya</taxon>
        <taxon>Basidiomycota</taxon>
        <taxon>Agaricomycotina</taxon>
        <taxon>Agaricomycetes</taxon>
        <taxon>Agaricomycetidae</taxon>
        <taxon>Agaricales</taxon>
        <taxon>Marasmiineae</taxon>
        <taxon>Marasmiaceae</taxon>
        <taxon>Marasmius</taxon>
    </lineage>
</organism>
<dbReference type="Gene3D" id="3.40.50.720">
    <property type="entry name" value="NAD(P)-binding Rossmann-like Domain"/>
    <property type="match status" value="1"/>
</dbReference>
<dbReference type="InterPro" id="IPR020904">
    <property type="entry name" value="Sc_DH/Rdtase_CS"/>
</dbReference>
<dbReference type="PANTHER" id="PTHR42760">
    <property type="entry name" value="SHORT-CHAIN DEHYDROGENASES/REDUCTASES FAMILY MEMBER"/>
    <property type="match status" value="1"/>
</dbReference>
<dbReference type="PRINTS" id="PR00081">
    <property type="entry name" value="GDHRDH"/>
</dbReference>
<dbReference type="PRINTS" id="PR00080">
    <property type="entry name" value="SDRFAMILY"/>
</dbReference>
<keyword evidence="2" id="KW-0521">NADP</keyword>
<dbReference type="OrthoDB" id="498125at2759"/>
<dbReference type="PROSITE" id="PS00061">
    <property type="entry name" value="ADH_SHORT"/>
    <property type="match status" value="1"/>
</dbReference>
<dbReference type="FunFam" id="3.40.50.720:FF:000084">
    <property type="entry name" value="Short-chain dehydrogenase reductase"/>
    <property type="match status" value="1"/>
</dbReference>
<reference evidence="3" key="1">
    <citation type="journal article" date="2021" name="Genome Biol. Evol.">
        <title>The assembled and annotated genome of the fairy-ring fungus Marasmius oreades.</title>
        <authorList>
            <person name="Hiltunen M."/>
            <person name="Ament-Velasquez S.L."/>
            <person name="Johannesson H."/>
        </authorList>
    </citation>
    <scope>NUCLEOTIDE SEQUENCE</scope>
    <source>
        <strain evidence="3">03SP1</strain>
    </source>
</reference>
<dbReference type="AlphaFoldDB" id="A0A9P7RNY0"/>
<dbReference type="Proteomes" id="UP001049176">
    <property type="component" value="Chromosome 10"/>
</dbReference>
<name>A0A9P7RNY0_9AGAR</name>
<dbReference type="InterPro" id="IPR002347">
    <property type="entry name" value="SDR_fam"/>
</dbReference>
<dbReference type="KEGG" id="more:E1B28_002886"/>
<comment type="similarity">
    <text evidence="1">Belongs to the short-chain dehydrogenases/reductases (SDR) family.</text>
</comment>
<accession>A0A9P7RNY0</accession>
<dbReference type="RefSeq" id="XP_043003441.1">
    <property type="nucleotide sequence ID" value="XM_043159835.1"/>
</dbReference>
<protein>
    <submittedName>
        <fullName evidence="3">Uncharacterized protein</fullName>
    </submittedName>
</protein>
<evidence type="ECO:0000313" key="4">
    <source>
        <dbReference type="Proteomes" id="UP001049176"/>
    </source>
</evidence>
<dbReference type="PANTHER" id="PTHR42760:SF121">
    <property type="entry name" value="3-OXOACYL-(ACYL-CARRIER-PROTEIN) REDUCTASE"/>
    <property type="match status" value="1"/>
</dbReference>
<comment type="caution">
    <text evidence="3">The sequence shown here is derived from an EMBL/GenBank/DDBJ whole genome shotgun (WGS) entry which is preliminary data.</text>
</comment>